<proteinExistence type="predicted"/>
<gene>
    <name evidence="1" type="ORF">EAH81_03430</name>
</gene>
<sequence length="263" mass="30552">MFKNKKIESEGLDNFLRLFPKLMKNKELTLLQKVIISDVISRQIQGQPYFKTSAVLAKELGVYKKKTIQMNFQHLESSGYLNTQPYNDGNHANDLREAEVVQIEKWIFSDDFLEKSKIRILPLVKKNKDGDYAWDRKRRRSKLVFAEAQQSEFFKDVLCDSVEIKEEYSEDQNEMNTTHITEAKALHKGYPLISLENDVDNGCSIGESFIEQYKSTGSLPFEFMYVDYGGGTIFDDEVLRIPNSSKYFLKSTLMMIDETLFPE</sequence>
<name>A0A502F309_9FLAO</name>
<reference evidence="1 2" key="1">
    <citation type="journal article" date="2019" name="Environ. Microbiol.">
        <title>Species interactions and distinct microbial communities in high Arctic permafrost affected cryosols are associated with the CH4 and CO2 gas fluxes.</title>
        <authorList>
            <person name="Altshuler I."/>
            <person name="Hamel J."/>
            <person name="Turney S."/>
            <person name="Magnuson E."/>
            <person name="Levesque R."/>
            <person name="Greer C."/>
            <person name="Whyte L.G."/>
        </authorList>
    </citation>
    <scope>NUCLEOTIDE SEQUENCE [LARGE SCALE GENOMIC DNA]</scope>
    <source>
        <strain evidence="1 2">42</strain>
    </source>
</reference>
<accession>A0A502F309</accession>
<protein>
    <recommendedName>
        <fullName evidence="3">Helix-turn-helix domain-containing protein</fullName>
    </recommendedName>
</protein>
<evidence type="ECO:0000313" key="2">
    <source>
        <dbReference type="Proteomes" id="UP000319700"/>
    </source>
</evidence>
<comment type="caution">
    <text evidence="1">The sequence shown here is derived from an EMBL/GenBank/DDBJ whole genome shotgun (WGS) entry which is preliminary data.</text>
</comment>
<evidence type="ECO:0008006" key="3">
    <source>
        <dbReference type="Google" id="ProtNLM"/>
    </source>
</evidence>
<organism evidence="1 2">
    <name type="scientific">Flavobacterium pectinovorum</name>
    <dbReference type="NCBI Taxonomy" id="29533"/>
    <lineage>
        <taxon>Bacteria</taxon>
        <taxon>Pseudomonadati</taxon>
        <taxon>Bacteroidota</taxon>
        <taxon>Flavobacteriia</taxon>
        <taxon>Flavobacteriales</taxon>
        <taxon>Flavobacteriaceae</taxon>
        <taxon>Flavobacterium</taxon>
    </lineage>
</organism>
<dbReference type="EMBL" id="RCZH01000002">
    <property type="protein sequence ID" value="TPG44538.1"/>
    <property type="molecule type" value="Genomic_DNA"/>
</dbReference>
<keyword evidence="2" id="KW-1185">Reference proteome</keyword>
<dbReference type="Proteomes" id="UP000319700">
    <property type="component" value="Unassembled WGS sequence"/>
</dbReference>
<dbReference type="AlphaFoldDB" id="A0A502F309"/>
<evidence type="ECO:0000313" key="1">
    <source>
        <dbReference type="EMBL" id="TPG44538.1"/>
    </source>
</evidence>